<dbReference type="CDD" id="cd12797">
    <property type="entry name" value="M23_peptidase"/>
    <property type="match status" value="1"/>
</dbReference>
<feature type="region of interest" description="Disordered" evidence="1">
    <location>
        <begin position="1"/>
        <end position="20"/>
    </location>
</feature>
<dbReference type="Pfam" id="PF01551">
    <property type="entry name" value="Peptidase_M23"/>
    <property type="match status" value="1"/>
</dbReference>
<evidence type="ECO:0000313" key="4">
    <source>
        <dbReference type="Proteomes" id="UP000271426"/>
    </source>
</evidence>
<dbReference type="EMBL" id="CP033898">
    <property type="protein sequence ID" value="AZA09687.1"/>
    <property type="molecule type" value="Genomic_DNA"/>
</dbReference>
<dbReference type="RefSeq" id="WP_123960578.1">
    <property type="nucleotide sequence ID" value="NZ_CP033898.1"/>
</dbReference>
<dbReference type="InterPro" id="IPR050570">
    <property type="entry name" value="Cell_wall_metabolism_enzyme"/>
</dbReference>
<dbReference type="SUPFAM" id="SSF51261">
    <property type="entry name" value="Duplicated hybrid motif"/>
    <property type="match status" value="1"/>
</dbReference>
<dbReference type="Gene3D" id="2.70.70.10">
    <property type="entry name" value="Glucose Permease (Domain IIA)"/>
    <property type="match status" value="1"/>
</dbReference>
<dbReference type="InterPro" id="IPR011055">
    <property type="entry name" value="Dup_hybrid_motif"/>
</dbReference>
<dbReference type="PANTHER" id="PTHR21666">
    <property type="entry name" value="PEPTIDASE-RELATED"/>
    <property type="match status" value="1"/>
</dbReference>
<gene>
    <name evidence="3" type="primary">nlpD</name>
    <name evidence="3" type="ORF">CPPEL_07895</name>
</gene>
<evidence type="ECO:0000256" key="1">
    <source>
        <dbReference type="SAM" id="MobiDB-lite"/>
    </source>
</evidence>
<dbReference type="Proteomes" id="UP000271426">
    <property type="component" value="Chromosome"/>
</dbReference>
<accession>A0A3G6IVL5</accession>
<keyword evidence="4" id="KW-1185">Reference proteome</keyword>
<dbReference type="AlphaFoldDB" id="A0A3G6IVL5"/>
<dbReference type="InterPro" id="IPR016047">
    <property type="entry name" value="M23ase_b-sheet_dom"/>
</dbReference>
<dbReference type="PANTHER" id="PTHR21666:SF270">
    <property type="entry name" value="MUREIN HYDROLASE ACTIVATOR ENVC"/>
    <property type="match status" value="1"/>
</dbReference>
<dbReference type="OrthoDB" id="1099523at2"/>
<keyword evidence="3" id="KW-0378">Hydrolase</keyword>
<evidence type="ECO:0000313" key="3">
    <source>
        <dbReference type="EMBL" id="AZA09687.1"/>
    </source>
</evidence>
<feature type="domain" description="M23ase beta-sheet core" evidence="2">
    <location>
        <begin position="128"/>
        <end position="222"/>
    </location>
</feature>
<reference evidence="3 4" key="1">
    <citation type="submission" date="2018-11" db="EMBL/GenBank/DDBJ databases">
        <authorList>
            <person name="Kleinhagauer T."/>
            <person name="Glaeser S.P."/>
            <person name="Spergser J."/>
            <person name="Ruckert C."/>
            <person name="Kaempfer P."/>
            <person name="Busse H.-J."/>
        </authorList>
    </citation>
    <scope>NUCLEOTIDE SEQUENCE [LARGE SCALE GENOMIC DNA]</scope>
    <source>
        <strain evidence="3 4">812CH</strain>
    </source>
</reference>
<sequence length="234" mass="24106" precursor="true">MEQTQRVAGGKHRKQPTPARSRIAFVALATGTVSTAGATGVALANNANPAIELTADAAQPGAENSPQILAIPEFKPMPNLGDQLNKAVEYSNVLAAADVAARTPKPKVHTPAEGAFTSGFGMRWGVLHAGIDIANATNTPIYSVLDGVVIDAGAASGFGQWVRVQHEDGTITVYGHVETINVSVGQKVAAGEQIAGMGNRGFSTGTHLHFEVHPNGGGPVDPIPWLANLGIVIA</sequence>
<organism evidence="3 4">
    <name type="scientific">Corynebacterium pseudopelargi</name>
    <dbReference type="NCBI Taxonomy" id="2080757"/>
    <lineage>
        <taxon>Bacteria</taxon>
        <taxon>Bacillati</taxon>
        <taxon>Actinomycetota</taxon>
        <taxon>Actinomycetes</taxon>
        <taxon>Mycobacteriales</taxon>
        <taxon>Corynebacteriaceae</taxon>
        <taxon>Corynebacterium</taxon>
    </lineage>
</organism>
<dbReference type="GO" id="GO:0004222">
    <property type="term" value="F:metalloendopeptidase activity"/>
    <property type="evidence" value="ECO:0007669"/>
    <property type="project" value="TreeGrafter"/>
</dbReference>
<protein>
    <submittedName>
        <fullName evidence="3">Murein hydrolase activator NlpD</fullName>
    </submittedName>
</protein>
<name>A0A3G6IVL5_9CORY</name>
<evidence type="ECO:0000259" key="2">
    <source>
        <dbReference type="Pfam" id="PF01551"/>
    </source>
</evidence>
<dbReference type="KEGG" id="cpso:CPPEL_07895"/>
<proteinExistence type="predicted"/>